<dbReference type="GO" id="GO:0016757">
    <property type="term" value="F:glycosyltransferase activity"/>
    <property type="evidence" value="ECO:0007669"/>
    <property type="project" value="UniProtKB-KW"/>
</dbReference>
<accession>A0A9P5D3E7</accession>
<organism evidence="2 3">
    <name type="scientific">Geosmithia morbida</name>
    <dbReference type="NCBI Taxonomy" id="1094350"/>
    <lineage>
        <taxon>Eukaryota</taxon>
        <taxon>Fungi</taxon>
        <taxon>Dikarya</taxon>
        <taxon>Ascomycota</taxon>
        <taxon>Pezizomycotina</taxon>
        <taxon>Sordariomycetes</taxon>
        <taxon>Hypocreomycetidae</taxon>
        <taxon>Hypocreales</taxon>
        <taxon>Bionectriaceae</taxon>
        <taxon>Geosmithia</taxon>
    </lineage>
</organism>
<dbReference type="SUPFAM" id="SSF53271">
    <property type="entry name" value="PRTase-like"/>
    <property type="match status" value="1"/>
</dbReference>
<dbReference type="InterPro" id="IPR029057">
    <property type="entry name" value="PRTase-like"/>
</dbReference>
<feature type="domain" description="Phosphoribosyltransferase" evidence="1">
    <location>
        <begin position="123"/>
        <end position="190"/>
    </location>
</feature>
<dbReference type="EMBL" id="JAANYQ010000002">
    <property type="protein sequence ID" value="KAF4126093.1"/>
    <property type="molecule type" value="Genomic_DNA"/>
</dbReference>
<dbReference type="Proteomes" id="UP000749293">
    <property type="component" value="Unassembled WGS sequence"/>
</dbReference>
<keyword evidence="3" id="KW-1185">Reference proteome</keyword>
<gene>
    <name evidence="2" type="ORF">GMORB2_1339</name>
</gene>
<dbReference type="Gene3D" id="3.40.50.2020">
    <property type="match status" value="2"/>
</dbReference>
<dbReference type="OrthoDB" id="106623at2759"/>
<protein>
    <submittedName>
        <fullName evidence="2">Uracil phosphoribosyltransferase</fullName>
    </submittedName>
</protein>
<keyword evidence="2" id="KW-0328">Glycosyltransferase</keyword>
<dbReference type="InterPro" id="IPR000836">
    <property type="entry name" value="PRTase_dom"/>
</dbReference>
<sequence>MTVVNDPKTEITQEKLKLLPQGNYLLSCMTTLRSSDSDVAAFAAAFDSVASQLIAAALDMVPADPVETTTPTGRVYGGCKLSPDICGVSILRAGASFEGALRRAYGIRVSFGMILIQRDESTALPVLEDAGVRQDSIIFVNLVASRHGISTLQSRFPRLKMVTAAIDDELTESRHIAPGLGDFGDRFYGTI</sequence>
<proteinExistence type="predicted"/>
<dbReference type="AlphaFoldDB" id="A0A9P5D3E7"/>
<evidence type="ECO:0000313" key="2">
    <source>
        <dbReference type="EMBL" id="KAF4126093.1"/>
    </source>
</evidence>
<dbReference type="Pfam" id="PF14681">
    <property type="entry name" value="UPRTase"/>
    <property type="match status" value="1"/>
</dbReference>
<dbReference type="RefSeq" id="XP_035324745.1">
    <property type="nucleotide sequence ID" value="XM_035463321.1"/>
</dbReference>
<dbReference type="GeneID" id="55967569"/>
<keyword evidence="2" id="KW-0808">Transferase</keyword>
<comment type="caution">
    <text evidence="2">The sequence shown here is derived from an EMBL/GenBank/DDBJ whole genome shotgun (WGS) entry which is preliminary data.</text>
</comment>
<reference evidence="2" key="1">
    <citation type="submission" date="2020-03" db="EMBL/GenBank/DDBJ databases">
        <title>Site-based positive gene gene selection in Geosmithia morbida across the United States reveals a broad range of putative effectors and factors for local host and environmental adapation.</title>
        <authorList>
            <person name="Onufrak A."/>
            <person name="Murdoch R.W."/>
            <person name="Gazis R."/>
            <person name="Huff M."/>
            <person name="Staton M."/>
            <person name="Klingeman W."/>
            <person name="Hadziabdic D."/>
        </authorList>
    </citation>
    <scope>NUCLEOTIDE SEQUENCE</scope>
    <source>
        <strain evidence="2">1262</strain>
    </source>
</reference>
<evidence type="ECO:0000259" key="1">
    <source>
        <dbReference type="Pfam" id="PF14681"/>
    </source>
</evidence>
<evidence type="ECO:0000313" key="3">
    <source>
        <dbReference type="Proteomes" id="UP000749293"/>
    </source>
</evidence>
<name>A0A9P5D3E7_9HYPO</name>